<proteinExistence type="predicted"/>
<organism evidence="2 3">
    <name type="scientific">Venturia effusa</name>
    <dbReference type="NCBI Taxonomy" id="50376"/>
    <lineage>
        <taxon>Eukaryota</taxon>
        <taxon>Fungi</taxon>
        <taxon>Dikarya</taxon>
        <taxon>Ascomycota</taxon>
        <taxon>Pezizomycotina</taxon>
        <taxon>Dothideomycetes</taxon>
        <taxon>Pleosporomycetidae</taxon>
        <taxon>Venturiales</taxon>
        <taxon>Venturiaceae</taxon>
        <taxon>Venturia</taxon>
    </lineage>
</organism>
<gene>
    <name evidence="2" type="ORF">FKW77_005266</name>
</gene>
<dbReference type="EMBL" id="CP042197">
    <property type="protein sequence ID" value="QDS75527.1"/>
    <property type="molecule type" value="Genomic_DNA"/>
</dbReference>
<keyword evidence="3" id="KW-1185">Reference proteome</keyword>
<feature type="region of interest" description="Disordered" evidence="1">
    <location>
        <begin position="1"/>
        <end position="182"/>
    </location>
</feature>
<protein>
    <submittedName>
        <fullName evidence="2">Uncharacterized protein</fullName>
    </submittedName>
</protein>
<dbReference type="OrthoDB" id="5334244at2759"/>
<evidence type="ECO:0000313" key="3">
    <source>
        <dbReference type="Proteomes" id="UP000316270"/>
    </source>
</evidence>
<sequence length="182" mass="20092">MLSSTIRRTFLNAARPRIATSTLQPSIRWATSDYGSGKGDPKGEKPQDQGANPSANKEHPGAPPPKEGQGSGGSPTKGTSDGHNTGSAKQSGQKRQFSTLRQFRKYSTEREMMATDRPKSTEGLKPKILDEQAPKSHEQDSDVKKHNRDMDGRSDRAHEQIDGKEEVDSKFWSEKKEDGDKK</sequence>
<feature type="compositionally biased region" description="Polar residues" evidence="1">
    <location>
        <begin position="76"/>
        <end position="101"/>
    </location>
</feature>
<accession>A0A517LIT7</accession>
<dbReference type="Proteomes" id="UP000316270">
    <property type="component" value="Chromosome 13"/>
</dbReference>
<dbReference type="AlphaFoldDB" id="A0A517LIT7"/>
<feature type="compositionally biased region" description="Basic and acidic residues" evidence="1">
    <location>
        <begin position="106"/>
        <end position="182"/>
    </location>
</feature>
<dbReference type="STRING" id="50376.A0A517LIT7"/>
<name>A0A517LIT7_9PEZI</name>
<evidence type="ECO:0000313" key="2">
    <source>
        <dbReference type="EMBL" id="QDS75527.1"/>
    </source>
</evidence>
<evidence type="ECO:0000256" key="1">
    <source>
        <dbReference type="SAM" id="MobiDB-lite"/>
    </source>
</evidence>
<reference evidence="2 3" key="1">
    <citation type="submission" date="2019-07" db="EMBL/GenBank/DDBJ databases">
        <title>Finished genome of Venturia effusa.</title>
        <authorList>
            <person name="Young C.A."/>
            <person name="Cox M.P."/>
            <person name="Ganley A.R.D."/>
            <person name="David W.J."/>
        </authorList>
    </citation>
    <scope>NUCLEOTIDE SEQUENCE [LARGE SCALE GENOMIC DNA]</scope>
    <source>
        <strain evidence="3">albino</strain>
    </source>
</reference>